<evidence type="ECO:0000256" key="1">
    <source>
        <dbReference type="SAM" id="MobiDB-lite"/>
    </source>
</evidence>
<evidence type="ECO:0000313" key="4">
    <source>
        <dbReference type="Proteomes" id="UP001611263"/>
    </source>
</evidence>
<proteinExistence type="predicted"/>
<accession>A0ABW7TT50</accession>
<comment type="caution">
    <text evidence="3">The sequence shown here is derived from an EMBL/GenBank/DDBJ whole genome shotgun (WGS) entry which is preliminary data.</text>
</comment>
<dbReference type="EMBL" id="JBIRUQ010000003">
    <property type="protein sequence ID" value="MFI1462440.1"/>
    <property type="molecule type" value="Genomic_DNA"/>
</dbReference>
<protein>
    <recommendedName>
        <fullName evidence="5">Secreted protein</fullName>
    </recommendedName>
</protein>
<name>A0ABW7TT50_9NOCA</name>
<feature type="region of interest" description="Disordered" evidence="1">
    <location>
        <begin position="31"/>
        <end position="66"/>
    </location>
</feature>
<dbReference type="Proteomes" id="UP001611263">
    <property type="component" value="Unassembled WGS sequence"/>
</dbReference>
<organism evidence="3 4">
    <name type="scientific">Nocardia carnea</name>
    <dbReference type="NCBI Taxonomy" id="37328"/>
    <lineage>
        <taxon>Bacteria</taxon>
        <taxon>Bacillati</taxon>
        <taxon>Actinomycetota</taxon>
        <taxon>Actinomycetes</taxon>
        <taxon>Mycobacteriales</taxon>
        <taxon>Nocardiaceae</taxon>
        <taxon>Nocardia</taxon>
    </lineage>
</organism>
<keyword evidence="4" id="KW-1185">Reference proteome</keyword>
<evidence type="ECO:0000313" key="3">
    <source>
        <dbReference type="EMBL" id="MFI1462440.1"/>
    </source>
</evidence>
<evidence type="ECO:0000256" key="2">
    <source>
        <dbReference type="SAM" id="SignalP"/>
    </source>
</evidence>
<evidence type="ECO:0008006" key="5">
    <source>
        <dbReference type="Google" id="ProtNLM"/>
    </source>
</evidence>
<reference evidence="3 4" key="1">
    <citation type="submission" date="2024-10" db="EMBL/GenBank/DDBJ databases">
        <title>The Natural Products Discovery Center: Release of the First 8490 Sequenced Strains for Exploring Actinobacteria Biosynthetic Diversity.</title>
        <authorList>
            <person name="Kalkreuter E."/>
            <person name="Kautsar S.A."/>
            <person name="Yang D."/>
            <person name="Bader C.D."/>
            <person name="Teijaro C.N."/>
            <person name="Fluegel L."/>
            <person name="Davis C.M."/>
            <person name="Simpson J.R."/>
            <person name="Lauterbach L."/>
            <person name="Steele A.D."/>
            <person name="Gui C."/>
            <person name="Meng S."/>
            <person name="Li G."/>
            <person name="Viehrig K."/>
            <person name="Ye F."/>
            <person name="Su P."/>
            <person name="Kiefer A.F."/>
            <person name="Nichols A."/>
            <person name="Cepeda A.J."/>
            <person name="Yan W."/>
            <person name="Fan B."/>
            <person name="Jiang Y."/>
            <person name="Adhikari A."/>
            <person name="Zheng C.-J."/>
            <person name="Schuster L."/>
            <person name="Cowan T.M."/>
            <person name="Smanski M.J."/>
            <person name="Chevrette M.G."/>
            <person name="De Carvalho L.P.S."/>
            <person name="Shen B."/>
        </authorList>
    </citation>
    <scope>NUCLEOTIDE SEQUENCE [LARGE SCALE GENOMIC DNA]</scope>
    <source>
        <strain evidence="3 4">NPDC020568</strain>
    </source>
</reference>
<feature type="signal peptide" evidence="2">
    <location>
        <begin position="1"/>
        <end position="26"/>
    </location>
</feature>
<keyword evidence="2" id="KW-0732">Signal</keyword>
<dbReference type="RefSeq" id="WP_051158276.1">
    <property type="nucleotide sequence ID" value="NZ_JBIRUQ010000003.1"/>
</dbReference>
<gene>
    <name evidence="3" type="ORF">ACH4WX_17120</name>
</gene>
<feature type="chain" id="PRO_5047345898" description="Secreted protein" evidence="2">
    <location>
        <begin position="27"/>
        <end position="474"/>
    </location>
</feature>
<sequence length="474" mass="48760">MRSSPRRTIQRIGPVLAAALILTAGAGPTAANEGAPDVGPAGTALMHGDLASSDSTPHAGPGPGGHVVASSVPGGVCAATFIGADGMPLSLCNSYVGLTPPDILVPTVKLFDPVSAAPVASIQLPKGGLLGGVYGYLDASDRVVVADGAGVINKVAHRRTTDGRWELFIDERVDVSAHIPAGDAITGVAPDHRGGIWFVTTHGVVGTAGADGHIATAQLPEGEDLTNGLSVRPDGVSVLTTEALYEMRIGADGSPAVLWRAPYAAGSVRKPGQLGPGSGTTPTYFGPGGDAWVAIVDDAARPELTVYRSDDGSEVCRMPAFETSGQGTENSPMAWRNSLVIPSTYGFSYPPQATSGPSDPPQAAFVGGMTRVDVGEDGCRRVWESADRMATLPRLSRGDGLIHGLSYGPLSPGVDIQQVGPVYYTAVDFDTGERRAYQQVGVAPVDEPLQLTGTIGPDGTLWQGTVGRMLKIGR</sequence>
<dbReference type="GeneID" id="93508508"/>